<keyword evidence="1" id="KW-0808">Transferase</keyword>
<dbReference type="PANTHER" id="PTHR44329:SF288">
    <property type="entry name" value="MITOGEN-ACTIVATED PROTEIN KINASE KINASE KINASE 20"/>
    <property type="match status" value="1"/>
</dbReference>
<dbReference type="InterPro" id="IPR051681">
    <property type="entry name" value="Ser/Thr_Kinases-Pseudokinases"/>
</dbReference>
<keyword evidence="4" id="KW-0067">ATP-binding</keyword>
<evidence type="ECO:0000256" key="5">
    <source>
        <dbReference type="SAM" id="MobiDB-lite"/>
    </source>
</evidence>
<accession>A0A9W8IU27</accession>
<dbReference type="GO" id="GO:0004674">
    <property type="term" value="F:protein serine/threonine kinase activity"/>
    <property type="evidence" value="ECO:0007669"/>
    <property type="project" value="TreeGrafter"/>
</dbReference>
<dbReference type="SUPFAM" id="SSF56112">
    <property type="entry name" value="Protein kinase-like (PK-like)"/>
    <property type="match status" value="1"/>
</dbReference>
<organism evidence="7 8">
    <name type="scientific">Candolleomyces eurysporus</name>
    <dbReference type="NCBI Taxonomy" id="2828524"/>
    <lineage>
        <taxon>Eukaryota</taxon>
        <taxon>Fungi</taxon>
        <taxon>Dikarya</taxon>
        <taxon>Basidiomycota</taxon>
        <taxon>Agaricomycotina</taxon>
        <taxon>Agaricomycetes</taxon>
        <taxon>Agaricomycetidae</taxon>
        <taxon>Agaricales</taxon>
        <taxon>Agaricineae</taxon>
        <taxon>Psathyrellaceae</taxon>
        <taxon>Candolleomyces</taxon>
    </lineage>
</organism>
<feature type="non-terminal residue" evidence="7">
    <location>
        <position position="420"/>
    </location>
</feature>
<evidence type="ECO:0000256" key="2">
    <source>
        <dbReference type="ARBA" id="ARBA00022741"/>
    </source>
</evidence>
<evidence type="ECO:0000259" key="6">
    <source>
        <dbReference type="PROSITE" id="PS50011"/>
    </source>
</evidence>
<sequence length="420" mass="47866">MGSQYLGRSSPPDPPSLRNISSDFKRKKRRRAALSRLATEAAGQAALNGMSMSMDSVLHHFCDDANKASGSTLTKHSSLCTPRQLELSTSPDVLVMAIQPDRRSLWDQLEEALKDLDASGYQPLLEEAQQQLFDLLDSILSTKKSYRRLLQYRGKYAQMLVNALQWSLIREMIIWYNHRHPNLLPFEGVFQPDDDFERVYLVSPYHANGTVMEYLKKYPSVERRLLLLDVLSGLSYLHRNNIVHGDIKGANVLVDAQGRACLADLGLSRLRDAQILTWTSIQSTIAPWGTLHWQAPELLSAQLQDQEHIPPPTTFSDMYAFGCLAYEIFTGLFPFEELWTRGRSYIQVYRVISTQVVLHGRRPQMPAADSPAYSCYGLTDSIWDMMEKCWDREARHRPSADSLSKLPYLVDVPDDRSVRE</sequence>
<dbReference type="SMART" id="SM00220">
    <property type="entry name" value="S_TKc"/>
    <property type="match status" value="1"/>
</dbReference>
<dbReference type="OrthoDB" id="10261027at2759"/>
<dbReference type="InterPro" id="IPR008271">
    <property type="entry name" value="Ser/Thr_kinase_AS"/>
</dbReference>
<dbReference type="PROSITE" id="PS50011">
    <property type="entry name" value="PROTEIN_KINASE_DOM"/>
    <property type="match status" value="1"/>
</dbReference>
<proteinExistence type="predicted"/>
<comment type="caution">
    <text evidence="7">The sequence shown here is derived from an EMBL/GenBank/DDBJ whole genome shotgun (WGS) entry which is preliminary data.</text>
</comment>
<dbReference type="InterPro" id="IPR011009">
    <property type="entry name" value="Kinase-like_dom_sf"/>
</dbReference>
<evidence type="ECO:0000256" key="3">
    <source>
        <dbReference type="ARBA" id="ARBA00022777"/>
    </source>
</evidence>
<dbReference type="Proteomes" id="UP001140091">
    <property type="component" value="Unassembled WGS sequence"/>
</dbReference>
<dbReference type="PANTHER" id="PTHR44329">
    <property type="entry name" value="SERINE/THREONINE-PROTEIN KINASE TNNI3K-RELATED"/>
    <property type="match status" value="1"/>
</dbReference>
<dbReference type="InterPro" id="IPR000719">
    <property type="entry name" value="Prot_kinase_dom"/>
</dbReference>
<gene>
    <name evidence="7" type="ORF">H1R20_g14227</name>
</gene>
<dbReference type="EMBL" id="JANBPK010001474">
    <property type="protein sequence ID" value="KAJ2922872.1"/>
    <property type="molecule type" value="Genomic_DNA"/>
</dbReference>
<protein>
    <recommendedName>
        <fullName evidence="6">Protein kinase domain-containing protein</fullName>
    </recommendedName>
</protein>
<keyword evidence="8" id="KW-1185">Reference proteome</keyword>
<evidence type="ECO:0000313" key="7">
    <source>
        <dbReference type="EMBL" id="KAJ2922872.1"/>
    </source>
</evidence>
<dbReference type="AlphaFoldDB" id="A0A9W8IU27"/>
<dbReference type="GO" id="GO:0005524">
    <property type="term" value="F:ATP binding"/>
    <property type="evidence" value="ECO:0007669"/>
    <property type="project" value="UniProtKB-KW"/>
</dbReference>
<reference evidence="7" key="1">
    <citation type="submission" date="2022-06" db="EMBL/GenBank/DDBJ databases">
        <title>Genome Sequence of Candolleomyces eurysporus.</title>
        <authorList>
            <person name="Buettner E."/>
        </authorList>
    </citation>
    <scope>NUCLEOTIDE SEQUENCE</scope>
    <source>
        <strain evidence="7">VTCC 930004</strain>
    </source>
</reference>
<name>A0A9W8IU27_9AGAR</name>
<dbReference type="Pfam" id="PF00069">
    <property type="entry name" value="Pkinase"/>
    <property type="match status" value="1"/>
</dbReference>
<evidence type="ECO:0000313" key="8">
    <source>
        <dbReference type="Proteomes" id="UP001140091"/>
    </source>
</evidence>
<evidence type="ECO:0000256" key="1">
    <source>
        <dbReference type="ARBA" id="ARBA00022679"/>
    </source>
</evidence>
<keyword evidence="2" id="KW-0547">Nucleotide-binding</keyword>
<dbReference type="Gene3D" id="1.10.510.10">
    <property type="entry name" value="Transferase(Phosphotransferase) domain 1"/>
    <property type="match status" value="1"/>
</dbReference>
<evidence type="ECO:0000256" key="4">
    <source>
        <dbReference type="ARBA" id="ARBA00022840"/>
    </source>
</evidence>
<feature type="domain" description="Protein kinase" evidence="6">
    <location>
        <begin position="110"/>
        <end position="409"/>
    </location>
</feature>
<feature type="region of interest" description="Disordered" evidence="5">
    <location>
        <begin position="1"/>
        <end position="22"/>
    </location>
</feature>
<dbReference type="PROSITE" id="PS00108">
    <property type="entry name" value="PROTEIN_KINASE_ST"/>
    <property type="match status" value="1"/>
</dbReference>
<keyword evidence="3" id="KW-0418">Kinase</keyword>